<protein>
    <submittedName>
        <fullName evidence="1">Uncharacterized protein</fullName>
    </submittedName>
</protein>
<dbReference type="AlphaFoldDB" id="A0AB39XKB0"/>
<sequence length="66" mass="6563">MFVPVAPLIEEAEEPDVHGAVVYAVPEVLGSGTAVIGLSPLVSASVAPSGIVPPTTPAVEAAGWLE</sequence>
<name>A0AB39XKB0_9BRAD</name>
<gene>
    <name evidence="1" type="ORF">AB8Z38_33945</name>
</gene>
<organism evidence="1">
    <name type="scientific">Bradyrhizobium sp. LLZ17</name>
    <dbReference type="NCBI Taxonomy" id="3239388"/>
    <lineage>
        <taxon>Bacteria</taxon>
        <taxon>Pseudomonadati</taxon>
        <taxon>Pseudomonadota</taxon>
        <taxon>Alphaproteobacteria</taxon>
        <taxon>Hyphomicrobiales</taxon>
        <taxon>Nitrobacteraceae</taxon>
        <taxon>Bradyrhizobium</taxon>
    </lineage>
</organism>
<evidence type="ECO:0000313" key="1">
    <source>
        <dbReference type="EMBL" id="XDV57488.1"/>
    </source>
</evidence>
<dbReference type="RefSeq" id="WP_369721910.1">
    <property type="nucleotide sequence ID" value="NZ_CP165734.1"/>
</dbReference>
<reference evidence="1" key="1">
    <citation type="submission" date="2024-08" db="EMBL/GenBank/DDBJ databases">
        <authorList>
            <person name="Chaddad Z."/>
            <person name="Lamrabet M."/>
            <person name="Bouhnik O."/>
            <person name="Alami S."/>
            <person name="Wipf D."/>
            <person name="Courty P.E."/>
            <person name="Missbah El Idrissi M."/>
        </authorList>
    </citation>
    <scope>NUCLEOTIDE SEQUENCE</scope>
    <source>
        <strain evidence="1">LLZ17</strain>
    </source>
</reference>
<dbReference type="EMBL" id="CP165734">
    <property type="protein sequence ID" value="XDV57488.1"/>
    <property type="molecule type" value="Genomic_DNA"/>
</dbReference>
<accession>A0AB39XKB0</accession>
<proteinExistence type="predicted"/>